<organism evidence="1 2">
    <name type="scientific">Lysobacter firmicutimachus</name>
    <dbReference type="NCBI Taxonomy" id="1792846"/>
    <lineage>
        <taxon>Bacteria</taxon>
        <taxon>Pseudomonadati</taxon>
        <taxon>Pseudomonadota</taxon>
        <taxon>Gammaproteobacteria</taxon>
        <taxon>Lysobacterales</taxon>
        <taxon>Lysobacteraceae</taxon>
        <taxon>Lysobacter</taxon>
    </lineage>
</organism>
<protein>
    <submittedName>
        <fullName evidence="1">Uncharacterized protein</fullName>
    </submittedName>
</protein>
<dbReference type="RefSeq" id="WP_336131856.1">
    <property type="nucleotide sequence ID" value="NZ_JBANDL010000002.1"/>
</dbReference>
<dbReference type="EMBL" id="JBANDL010000002">
    <property type="protein sequence ID" value="MEI2455326.1"/>
    <property type="molecule type" value="Genomic_DNA"/>
</dbReference>
<evidence type="ECO:0000313" key="2">
    <source>
        <dbReference type="Proteomes" id="UP001387215"/>
    </source>
</evidence>
<proteinExistence type="predicted"/>
<evidence type="ECO:0000313" key="1">
    <source>
        <dbReference type="EMBL" id="MEI2455326.1"/>
    </source>
</evidence>
<accession>A0ABU8D2S5</accession>
<reference evidence="1 2" key="1">
    <citation type="submission" date="2024-02" db="EMBL/GenBank/DDBJ databases">
        <title>Lysobacter Genome Sequencing and Mining.</title>
        <authorList>
            <person name="Bierman J."/>
            <person name="Walker M.C."/>
        </authorList>
    </citation>
    <scope>NUCLEOTIDE SEQUENCE [LARGE SCALE GENOMIC DNA]</scope>
    <source>
        <strain evidence="1 2">PB6250</strain>
    </source>
</reference>
<comment type="caution">
    <text evidence="1">The sequence shown here is derived from an EMBL/GenBank/DDBJ whole genome shotgun (WGS) entry which is preliminary data.</text>
</comment>
<dbReference type="Proteomes" id="UP001387215">
    <property type="component" value="Unassembled WGS sequence"/>
</dbReference>
<sequence length="98" mass="10873">MRSNSPKPEKPLSYQKEIEARILALETLVLGLLYASRDSAETRKGVVSAMHLMSDTLLSEGSGATHQFREAWRAEIAHALRVAWPEIAESEKTPESVP</sequence>
<name>A0ABU8D2S5_9GAMM</name>
<keyword evidence="2" id="KW-1185">Reference proteome</keyword>
<gene>
    <name evidence="1" type="ORF">V2J18_11615</name>
</gene>